<keyword evidence="4" id="KW-1185">Reference proteome</keyword>
<feature type="compositionally biased region" description="Polar residues" evidence="1">
    <location>
        <begin position="220"/>
        <end position="229"/>
    </location>
</feature>
<dbReference type="GeneID" id="63680912"/>
<reference evidence="3 4" key="1">
    <citation type="journal article" date="2014" name="BMC Genomics">
        <title>Comparative genomics of the major fungal agents of human and animal Sporotrichosis: Sporothrix schenckii and Sporothrix brasiliensis.</title>
        <authorList>
            <person name="Teixeira M.M."/>
            <person name="de Almeida L.G."/>
            <person name="Kubitschek-Barreira P."/>
            <person name="Alves F.L."/>
            <person name="Kioshima E.S."/>
            <person name="Abadio A.K."/>
            <person name="Fernandes L."/>
            <person name="Derengowski L.S."/>
            <person name="Ferreira K.S."/>
            <person name="Souza R.C."/>
            <person name="Ruiz J.C."/>
            <person name="de Andrade N.C."/>
            <person name="Paes H.C."/>
            <person name="Nicola A.M."/>
            <person name="Albuquerque P."/>
            <person name="Gerber A.L."/>
            <person name="Martins V.P."/>
            <person name="Peconick L.D."/>
            <person name="Neto A.V."/>
            <person name="Chaucanez C.B."/>
            <person name="Silva P.A."/>
            <person name="Cunha O.L."/>
            <person name="de Oliveira F.F."/>
            <person name="dos Santos T.C."/>
            <person name="Barros A.L."/>
            <person name="Soares M.A."/>
            <person name="de Oliveira L.M."/>
            <person name="Marini M.M."/>
            <person name="Villalobos-Duno H."/>
            <person name="Cunha M.M."/>
            <person name="de Hoog S."/>
            <person name="da Silveira J.F."/>
            <person name="Henrissat B."/>
            <person name="Nino-Vega G.A."/>
            <person name="Cisalpino P.S."/>
            <person name="Mora-Montes H.M."/>
            <person name="Almeida S.R."/>
            <person name="Stajich J.E."/>
            <person name="Lopes-Bezerra L.M."/>
            <person name="Vasconcelos A.T."/>
            <person name="Felipe M.S."/>
        </authorList>
    </citation>
    <scope>NUCLEOTIDE SEQUENCE [LARGE SCALE GENOMIC DNA]</scope>
    <source>
        <strain evidence="3 4">5110</strain>
    </source>
</reference>
<proteinExistence type="predicted"/>
<gene>
    <name evidence="3" type="ORF">SPBR_07737</name>
</gene>
<evidence type="ECO:0000313" key="3">
    <source>
        <dbReference type="EMBL" id="KIH89203.1"/>
    </source>
</evidence>
<feature type="region of interest" description="Disordered" evidence="1">
    <location>
        <begin position="177"/>
        <end position="229"/>
    </location>
</feature>
<dbReference type="HOGENOM" id="CLU_1086538_0_0_1"/>
<feature type="compositionally biased region" description="Low complexity" evidence="1">
    <location>
        <begin position="122"/>
        <end position="140"/>
    </location>
</feature>
<feature type="compositionally biased region" description="Polar residues" evidence="1">
    <location>
        <begin position="76"/>
        <end position="87"/>
    </location>
</feature>
<dbReference type="AlphaFoldDB" id="A0A0C2FDL5"/>
<protein>
    <submittedName>
        <fullName evidence="3">Uncharacterized protein</fullName>
    </submittedName>
</protein>
<dbReference type="Proteomes" id="UP000031575">
    <property type="component" value="Unassembled WGS sequence"/>
</dbReference>
<name>A0A0C2FDL5_9PEZI</name>
<evidence type="ECO:0000256" key="1">
    <source>
        <dbReference type="SAM" id="MobiDB-lite"/>
    </source>
</evidence>
<feature type="region of interest" description="Disordered" evidence="1">
    <location>
        <begin position="76"/>
        <end position="148"/>
    </location>
</feature>
<dbReference type="VEuPathDB" id="FungiDB:SPBR_07737"/>
<feature type="compositionally biased region" description="Low complexity" evidence="1">
    <location>
        <begin position="102"/>
        <end position="114"/>
    </location>
</feature>
<feature type="compositionally biased region" description="Low complexity" evidence="1">
    <location>
        <begin position="177"/>
        <end position="202"/>
    </location>
</feature>
<accession>A0A0C2FDL5</accession>
<organism evidence="3 4">
    <name type="scientific">Sporothrix brasiliensis 5110</name>
    <dbReference type="NCBI Taxonomy" id="1398154"/>
    <lineage>
        <taxon>Eukaryota</taxon>
        <taxon>Fungi</taxon>
        <taxon>Dikarya</taxon>
        <taxon>Ascomycota</taxon>
        <taxon>Pezizomycotina</taxon>
        <taxon>Sordariomycetes</taxon>
        <taxon>Sordariomycetidae</taxon>
        <taxon>Ophiostomatales</taxon>
        <taxon>Ophiostomataceae</taxon>
        <taxon>Sporothrix</taxon>
    </lineage>
</organism>
<evidence type="ECO:0000256" key="2">
    <source>
        <dbReference type="SAM" id="SignalP"/>
    </source>
</evidence>
<dbReference type="OrthoDB" id="10514011at2759"/>
<evidence type="ECO:0000313" key="4">
    <source>
        <dbReference type="Proteomes" id="UP000031575"/>
    </source>
</evidence>
<feature type="signal peptide" evidence="2">
    <location>
        <begin position="1"/>
        <end position="18"/>
    </location>
</feature>
<sequence length="256" mass="25638">MKSVLMMALGLMATAVNGQSYAYSETSQYGVQHTPPLSTSAAGPTLASSYSYTAHPYPTVLPSTLSPLSSVTCSETQSVRPVQSTSESLQTSPSTYLPPPTTSSTTSESLTSSSVWQPPPYGSAGTSAPSSVPGSVSSSAQATYGTSPPPVYSTNCVHSSYAWNTTAAARSVASSVTGSTTTTTDCPPTSVTSTGSTIGTTTLPPYGGSGGGNRNGDGAETSSSSPVFSGQATGANRSCTLAILLMALACGASFLM</sequence>
<dbReference type="EMBL" id="AWTV01000009">
    <property type="protein sequence ID" value="KIH89203.1"/>
    <property type="molecule type" value="Genomic_DNA"/>
</dbReference>
<feature type="chain" id="PRO_5002148451" evidence="2">
    <location>
        <begin position="19"/>
        <end position="256"/>
    </location>
</feature>
<comment type="caution">
    <text evidence="3">The sequence shown here is derived from an EMBL/GenBank/DDBJ whole genome shotgun (WGS) entry which is preliminary data.</text>
</comment>
<keyword evidence="2" id="KW-0732">Signal</keyword>
<dbReference type="RefSeq" id="XP_040617213.1">
    <property type="nucleotide sequence ID" value="XM_040765991.1"/>
</dbReference>